<gene>
    <name evidence="3" type="ORF">LDAN0321_LOCUS9704</name>
</gene>
<evidence type="ECO:0000256" key="1">
    <source>
        <dbReference type="SAM" id="Phobius"/>
    </source>
</evidence>
<feature type="signal peptide" evidence="2">
    <location>
        <begin position="1"/>
        <end position="23"/>
    </location>
</feature>
<keyword evidence="1" id="KW-0812">Transmembrane</keyword>
<keyword evidence="1" id="KW-1133">Transmembrane helix</keyword>
<keyword evidence="2" id="KW-0732">Signal</keyword>
<name>A0A7S2KJM9_9STRA</name>
<feature type="chain" id="PRO_5031431546" evidence="2">
    <location>
        <begin position="24"/>
        <end position="381"/>
    </location>
</feature>
<evidence type="ECO:0000313" key="3">
    <source>
        <dbReference type="EMBL" id="CAD9578869.1"/>
    </source>
</evidence>
<dbReference type="AlphaFoldDB" id="A0A7S2KJM9"/>
<keyword evidence="1" id="KW-0472">Membrane</keyword>
<organism evidence="3">
    <name type="scientific">Leptocylindrus danicus</name>
    <dbReference type="NCBI Taxonomy" id="163516"/>
    <lineage>
        <taxon>Eukaryota</taxon>
        <taxon>Sar</taxon>
        <taxon>Stramenopiles</taxon>
        <taxon>Ochrophyta</taxon>
        <taxon>Bacillariophyta</taxon>
        <taxon>Coscinodiscophyceae</taxon>
        <taxon>Chaetocerotophycidae</taxon>
        <taxon>Leptocylindrales</taxon>
        <taxon>Leptocylindraceae</taxon>
        <taxon>Leptocylindrus</taxon>
    </lineage>
</organism>
<sequence length="381" mass="42653">MRHQQLQLHAVLLLALIFQQCAAIQNSPICCMNMNNNLMVLLSAYVALIGVSVSAAGAWHHPSAFIIHHPFTKAAISSIQSKSTSSTENYAWNNNISQPNDKKEEDANHNCSIQSRARIETLRWVDNFVVPLKLCPWAAASMDAYHNNDTTTTSRSSVQIRMVDIPKKSKSSNAKEAHDILTEAVRIEAEGMCAMEEDHSSASLYEYNPNVAITFIVAVPEEETSDDDWTFHDFHTFHDSVVYMEEEYLPSIPIISQDGEDVEDEEDETLTLADRVAIAGFHPQWEYVSNDNDAASMEEVAQLNAISYEKRSPYPTVTIVHWSAIDNHDSKSSDDEEDLGSSTTMAQHITERIAEHNSEVLSKLGVDALEEIYVRDVLLDP</sequence>
<accession>A0A7S2KJM9</accession>
<feature type="transmembrane region" description="Helical" evidence="1">
    <location>
        <begin position="39"/>
        <end position="59"/>
    </location>
</feature>
<protein>
    <submittedName>
        <fullName evidence="3">Uncharacterized protein</fullName>
    </submittedName>
</protein>
<evidence type="ECO:0000256" key="2">
    <source>
        <dbReference type="SAM" id="SignalP"/>
    </source>
</evidence>
<proteinExistence type="predicted"/>
<reference evidence="3" key="1">
    <citation type="submission" date="2021-01" db="EMBL/GenBank/DDBJ databases">
        <authorList>
            <person name="Corre E."/>
            <person name="Pelletier E."/>
            <person name="Niang G."/>
            <person name="Scheremetjew M."/>
            <person name="Finn R."/>
            <person name="Kale V."/>
            <person name="Holt S."/>
            <person name="Cochrane G."/>
            <person name="Meng A."/>
            <person name="Brown T."/>
            <person name="Cohen L."/>
        </authorList>
    </citation>
    <scope>NUCLEOTIDE SEQUENCE</scope>
    <source>
        <strain evidence="3">B650</strain>
    </source>
</reference>
<dbReference type="EMBL" id="HBGY01014978">
    <property type="protein sequence ID" value="CAD9578869.1"/>
    <property type="molecule type" value="Transcribed_RNA"/>
</dbReference>